<keyword evidence="4" id="KW-0238">DNA-binding</keyword>
<evidence type="ECO:0000256" key="6">
    <source>
        <dbReference type="SAM" id="MobiDB-lite"/>
    </source>
</evidence>
<dbReference type="InterPro" id="IPR027417">
    <property type="entry name" value="P-loop_NTPase"/>
</dbReference>
<dbReference type="KEGG" id="dov:DSCO28_06380"/>
<dbReference type="PROSITE" id="PS00688">
    <property type="entry name" value="SIGMA54_INTERACT_3"/>
    <property type="match status" value="1"/>
</dbReference>
<dbReference type="RefSeq" id="WP_155321119.1">
    <property type="nucleotide sequence ID" value="NZ_AP021876.1"/>
</dbReference>
<keyword evidence="2" id="KW-0067">ATP-binding</keyword>
<dbReference type="Pfam" id="PF25601">
    <property type="entry name" value="AAA_lid_14"/>
    <property type="match status" value="1"/>
</dbReference>
<dbReference type="InterPro" id="IPR002197">
    <property type="entry name" value="HTH_Fis"/>
</dbReference>
<name>A0A5K7ZDJ7_9BACT</name>
<feature type="region of interest" description="Disordered" evidence="6">
    <location>
        <begin position="366"/>
        <end position="400"/>
    </location>
</feature>
<evidence type="ECO:0000256" key="5">
    <source>
        <dbReference type="ARBA" id="ARBA00023163"/>
    </source>
</evidence>
<dbReference type="InterPro" id="IPR025944">
    <property type="entry name" value="Sigma_54_int_dom_CS"/>
</dbReference>
<keyword evidence="7" id="KW-0812">Transmembrane</keyword>
<feature type="transmembrane region" description="Helical" evidence="7">
    <location>
        <begin position="7"/>
        <end position="28"/>
    </location>
</feature>
<dbReference type="GO" id="GO:0006355">
    <property type="term" value="P:regulation of DNA-templated transcription"/>
    <property type="evidence" value="ECO:0007669"/>
    <property type="project" value="InterPro"/>
</dbReference>
<gene>
    <name evidence="9" type="ORF">DSCO28_06380</name>
</gene>
<dbReference type="Gene3D" id="1.10.8.60">
    <property type="match status" value="1"/>
</dbReference>
<keyword evidence="7" id="KW-0472">Membrane</keyword>
<keyword evidence="3" id="KW-0805">Transcription regulation</keyword>
<dbReference type="PANTHER" id="PTHR32071">
    <property type="entry name" value="TRANSCRIPTIONAL REGULATORY PROTEIN"/>
    <property type="match status" value="1"/>
</dbReference>
<dbReference type="AlphaFoldDB" id="A0A5K7ZDJ7"/>
<dbReference type="FunFam" id="3.40.50.300:FF:000006">
    <property type="entry name" value="DNA-binding transcriptional regulator NtrC"/>
    <property type="match status" value="1"/>
</dbReference>
<keyword evidence="1" id="KW-0547">Nucleotide-binding</keyword>
<evidence type="ECO:0000256" key="2">
    <source>
        <dbReference type="ARBA" id="ARBA00022840"/>
    </source>
</evidence>
<evidence type="ECO:0000259" key="8">
    <source>
        <dbReference type="PROSITE" id="PS50045"/>
    </source>
</evidence>
<dbReference type="Pfam" id="PF02954">
    <property type="entry name" value="HTH_8"/>
    <property type="match status" value="1"/>
</dbReference>
<evidence type="ECO:0000256" key="1">
    <source>
        <dbReference type="ARBA" id="ARBA00022741"/>
    </source>
</evidence>
<dbReference type="InterPro" id="IPR025943">
    <property type="entry name" value="Sigma_54_int_dom_ATP-bd_2"/>
</dbReference>
<keyword evidence="5" id="KW-0804">Transcription</keyword>
<evidence type="ECO:0000256" key="3">
    <source>
        <dbReference type="ARBA" id="ARBA00023015"/>
    </source>
</evidence>
<dbReference type="SMART" id="SM00382">
    <property type="entry name" value="AAA"/>
    <property type="match status" value="1"/>
</dbReference>
<evidence type="ECO:0000313" key="9">
    <source>
        <dbReference type="EMBL" id="BBO80072.1"/>
    </source>
</evidence>
<evidence type="ECO:0000313" key="10">
    <source>
        <dbReference type="Proteomes" id="UP000425960"/>
    </source>
</evidence>
<dbReference type="InterPro" id="IPR002078">
    <property type="entry name" value="Sigma_54_int"/>
</dbReference>
<feature type="domain" description="Sigma-54 factor interaction" evidence="8">
    <location>
        <begin position="128"/>
        <end position="352"/>
    </location>
</feature>
<dbReference type="GO" id="GO:0005524">
    <property type="term" value="F:ATP binding"/>
    <property type="evidence" value="ECO:0007669"/>
    <property type="project" value="UniProtKB-KW"/>
</dbReference>
<dbReference type="SUPFAM" id="SSF52540">
    <property type="entry name" value="P-loop containing nucleoside triphosphate hydrolases"/>
    <property type="match status" value="1"/>
</dbReference>
<dbReference type="PROSITE" id="PS50045">
    <property type="entry name" value="SIGMA54_INTERACT_4"/>
    <property type="match status" value="1"/>
</dbReference>
<dbReference type="EMBL" id="AP021876">
    <property type="protein sequence ID" value="BBO80072.1"/>
    <property type="molecule type" value="Genomic_DNA"/>
</dbReference>
<dbReference type="SUPFAM" id="SSF46689">
    <property type="entry name" value="Homeodomain-like"/>
    <property type="match status" value="1"/>
</dbReference>
<protein>
    <submittedName>
        <fullName evidence="9">Acetoacetate metabolism regulatory protein AtoC</fullName>
    </submittedName>
</protein>
<dbReference type="PRINTS" id="PR01590">
    <property type="entry name" value="HTHFIS"/>
</dbReference>
<dbReference type="Proteomes" id="UP000425960">
    <property type="component" value="Chromosome"/>
</dbReference>
<dbReference type="CDD" id="cd00009">
    <property type="entry name" value="AAA"/>
    <property type="match status" value="1"/>
</dbReference>
<dbReference type="InterPro" id="IPR058031">
    <property type="entry name" value="AAA_lid_NorR"/>
</dbReference>
<dbReference type="InterPro" id="IPR003593">
    <property type="entry name" value="AAA+_ATPase"/>
</dbReference>
<organism evidence="9 10">
    <name type="scientific">Desulfosarcina ovata subsp. sediminis</name>
    <dbReference type="NCBI Taxonomy" id="885957"/>
    <lineage>
        <taxon>Bacteria</taxon>
        <taxon>Pseudomonadati</taxon>
        <taxon>Thermodesulfobacteriota</taxon>
        <taxon>Desulfobacteria</taxon>
        <taxon>Desulfobacterales</taxon>
        <taxon>Desulfosarcinaceae</taxon>
        <taxon>Desulfosarcina</taxon>
    </lineage>
</organism>
<dbReference type="InterPro" id="IPR025662">
    <property type="entry name" value="Sigma_54_int_dom_ATP-bd_1"/>
</dbReference>
<reference evidence="9 10" key="1">
    <citation type="submission" date="2019-11" db="EMBL/GenBank/DDBJ databases">
        <title>Comparative genomics of hydrocarbon-degrading Desulfosarcina strains.</title>
        <authorList>
            <person name="Watanabe M."/>
            <person name="Kojima H."/>
            <person name="Fukui M."/>
        </authorList>
    </citation>
    <scope>NUCLEOTIDE SEQUENCE [LARGE SCALE GENOMIC DNA]</scope>
    <source>
        <strain evidence="9 10">28bB2T</strain>
    </source>
</reference>
<feature type="compositionally biased region" description="Acidic residues" evidence="6">
    <location>
        <begin position="390"/>
        <end position="400"/>
    </location>
</feature>
<dbReference type="GO" id="GO:0043565">
    <property type="term" value="F:sequence-specific DNA binding"/>
    <property type="evidence" value="ECO:0007669"/>
    <property type="project" value="InterPro"/>
</dbReference>
<dbReference type="Pfam" id="PF00158">
    <property type="entry name" value="Sigma54_activat"/>
    <property type="match status" value="1"/>
</dbReference>
<dbReference type="Gene3D" id="3.40.50.300">
    <property type="entry name" value="P-loop containing nucleotide triphosphate hydrolases"/>
    <property type="match status" value="1"/>
</dbReference>
<accession>A0A5K7ZDJ7</accession>
<sequence length="455" mass="50738">MKDIRFNISLYVIIPVIFAGIAILSIIVTYNTTVSYLSKSMDPQRPVFLWGTLLIGFTLVCGVLIVKFLIDPVKHFVRKTKNLGVVKSAAKPSDLPGSNDDMGRFTLFFDQVTEILSKVEARQLFPDIIGQSKSMRGVFNQIVKVAPRESTVLITGETGTGKELIARSIHQHSKRQDKPFIAINCAAIPEGLLESELFGHEKGAFTGANRKKPGKFEMADGGTLFLDEIGDMPLETQAKVLRAIEENAVQRVGGLYPKPVNVRFITATNHDLEKMVEAGRFRKDLFYRLNVFSIMLPPLRHRREDIPLLAERFLHQMGREIVISSEALQMLMANDWPGNVRELKNALESAAVLAVDDTISPATLPISVGRDRNNRHLPNGREGPLMSTIDEPDDGEGDGADLDTRIKNYERRAIVNALLETGGVQIKAAAHLGIKERSLWHRIKKHSIKISDFKQ</sequence>
<feature type="transmembrane region" description="Helical" evidence="7">
    <location>
        <begin position="48"/>
        <end position="70"/>
    </location>
</feature>
<evidence type="ECO:0000256" key="4">
    <source>
        <dbReference type="ARBA" id="ARBA00023125"/>
    </source>
</evidence>
<dbReference type="Gene3D" id="1.10.10.60">
    <property type="entry name" value="Homeodomain-like"/>
    <property type="match status" value="1"/>
</dbReference>
<dbReference type="InterPro" id="IPR009057">
    <property type="entry name" value="Homeodomain-like_sf"/>
</dbReference>
<evidence type="ECO:0000256" key="7">
    <source>
        <dbReference type="SAM" id="Phobius"/>
    </source>
</evidence>
<dbReference type="PROSITE" id="PS00675">
    <property type="entry name" value="SIGMA54_INTERACT_1"/>
    <property type="match status" value="1"/>
</dbReference>
<dbReference type="PROSITE" id="PS00676">
    <property type="entry name" value="SIGMA54_INTERACT_2"/>
    <property type="match status" value="1"/>
</dbReference>
<proteinExistence type="predicted"/>
<keyword evidence="7" id="KW-1133">Transmembrane helix</keyword>